<evidence type="ECO:0000259" key="4">
    <source>
        <dbReference type="PROSITE" id="PS50111"/>
    </source>
</evidence>
<dbReference type="PANTHER" id="PTHR32089">
    <property type="entry name" value="METHYL-ACCEPTING CHEMOTAXIS PROTEIN MCPB"/>
    <property type="match status" value="1"/>
</dbReference>
<dbReference type="PRINTS" id="PR00260">
    <property type="entry name" value="CHEMTRNSDUCR"/>
</dbReference>
<evidence type="ECO:0000313" key="6">
    <source>
        <dbReference type="Proteomes" id="UP000323317"/>
    </source>
</evidence>
<accession>A0A5D4KED5</accession>
<sequence length="434" mass="48257">MLFVKRKAKVVQFQPEMKFPDSSDKVSTPYPHLSERLEYMGFSNNHLTILQELSPTITPLLEDLLNKVLDQLFEVQALAGIVKASSNRDRLRAVFIRYFESLLSGRLDEEFFEMRKRIGRTHNGAGLPVEWFISTYSAINTLLIPQLVSHLQTSPEKLSEALLAVTHVTNLDSQLVVENYINSRITELNELNEYNRILQTELTGISQEVAASVQQTEASMTETTGKAEQILKETEQTEKSSKNLLNLTDLNETQMTELIAAFEKVANDVKHSLEGISLLKDISGSITEMTKGIEAIADQTNLLALNASIEAARAGEGGKGFAVVATEVRKLAESSKELSSRINALIGQSNKQVSDLDSRMSSMSQSAQDSQSKVQHVKGGLITVKMEMEQYIHMFKRNKADLDSIVQSIKEINLTTEALAHLSNTLLEKAEAGR</sequence>
<organism evidence="5 6">
    <name type="scientific">Rossellomorea vietnamensis</name>
    <dbReference type="NCBI Taxonomy" id="218284"/>
    <lineage>
        <taxon>Bacteria</taxon>
        <taxon>Bacillati</taxon>
        <taxon>Bacillota</taxon>
        <taxon>Bacilli</taxon>
        <taxon>Bacillales</taxon>
        <taxon>Bacillaceae</taxon>
        <taxon>Rossellomorea</taxon>
    </lineage>
</organism>
<dbReference type="SMART" id="SM00283">
    <property type="entry name" value="MA"/>
    <property type="match status" value="1"/>
</dbReference>
<dbReference type="GO" id="GO:0016020">
    <property type="term" value="C:membrane"/>
    <property type="evidence" value="ECO:0007669"/>
    <property type="project" value="InterPro"/>
</dbReference>
<comment type="caution">
    <text evidence="5">The sequence shown here is derived from an EMBL/GenBank/DDBJ whole genome shotgun (WGS) entry which is preliminary data.</text>
</comment>
<dbReference type="Proteomes" id="UP000323317">
    <property type="component" value="Unassembled WGS sequence"/>
</dbReference>
<dbReference type="PROSITE" id="PS50111">
    <property type="entry name" value="CHEMOTAXIS_TRANSDUC_2"/>
    <property type="match status" value="1"/>
</dbReference>
<proteinExistence type="inferred from homology"/>
<dbReference type="InterPro" id="IPR012292">
    <property type="entry name" value="Globin/Proto"/>
</dbReference>
<dbReference type="RefSeq" id="WP_148946438.1">
    <property type="nucleotide sequence ID" value="NZ_VTEH01000005.1"/>
</dbReference>
<dbReference type="GO" id="GO:0007165">
    <property type="term" value="P:signal transduction"/>
    <property type="evidence" value="ECO:0007669"/>
    <property type="project" value="UniProtKB-KW"/>
</dbReference>
<gene>
    <name evidence="5" type="ORF">FZC79_08670</name>
</gene>
<dbReference type="Gene3D" id="1.10.490.10">
    <property type="entry name" value="Globins"/>
    <property type="match status" value="1"/>
</dbReference>
<dbReference type="GO" id="GO:0006935">
    <property type="term" value="P:chemotaxis"/>
    <property type="evidence" value="ECO:0007669"/>
    <property type="project" value="InterPro"/>
</dbReference>
<protein>
    <submittedName>
        <fullName evidence="5">Chemotaxis protein</fullName>
    </submittedName>
</protein>
<dbReference type="Pfam" id="PF00015">
    <property type="entry name" value="MCPsignal"/>
    <property type="match status" value="1"/>
</dbReference>
<dbReference type="AlphaFoldDB" id="A0A5D4KED5"/>
<dbReference type="PANTHER" id="PTHR32089:SF112">
    <property type="entry name" value="LYSOZYME-LIKE PROTEIN-RELATED"/>
    <property type="match status" value="1"/>
</dbReference>
<dbReference type="InterPro" id="IPR044398">
    <property type="entry name" value="Globin-sensor_dom"/>
</dbReference>
<evidence type="ECO:0000256" key="1">
    <source>
        <dbReference type="ARBA" id="ARBA00023224"/>
    </source>
</evidence>
<dbReference type="GO" id="GO:0019825">
    <property type="term" value="F:oxygen binding"/>
    <property type="evidence" value="ECO:0007669"/>
    <property type="project" value="InterPro"/>
</dbReference>
<reference evidence="5 6" key="1">
    <citation type="submission" date="2019-08" db="EMBL/GenBank/DDBJ databases">
        <title>Bacillus genomes from the desert of Cuatro Cienegas, Coahuila.</title>
        <authorList>
            <person name="Olmedo-Alvarez G."/>
        </authorList>
    </citation>
    <scope>NUCLEOTIDE SEQUENCE [LARGE SCALE GENOMIC DNA]</scope>
    <source>
        <strain evidence="5 6">CH40_1T</strain>
    </source>
</reference>
<dbReference type="InterPro" id="IPR039379">
    <property type="entry name" value="Protoglobin_sensor_dom"/>
</dbReference>
<evidence type="ECO:0000256" key="3">
    <source>
        <dbReference type="PROSITE-ProRule" id="PRU00284"/>
    </source>
</evidence>
<dbReference type="GO" id="GO:0020037">
    <property type="term" value="F:heme binding"/>
    <property type="evidence" value="ECO:0007669"/>
    <property type="project" value="InterPro"/>
</dbReference>
<dbReference type="Gene3D" id="1.10.287.950">
    <property type="entry name" value="Methyl-accepting chemotaxis protein"/>
    <property type="match status" value="1"/>
</dbReference>
<dbReference type="SUPFAM" id="SSF58104">
    <property type="entry name" value="Methyl-accepting chemotaxis protein (MCP) signaling domain"/>
    <property type="match status" value="1"/>
</dbReference>
<name>A0A5D4KED5_9BACI</name>
<dbReference type="EMBL" id="VTEH01000005">
    <property type="protein sequence ID" value="TYR75691.1"/>
    <property type="molecule type" value="Genomic_DNA"/>
</dbReference>
<comment type="similarity">
    <text evidence="2">Belongs to the methyl-accepting chemotaxis (MCP) protein family.</text>
</comment>
<evidence type="ECO:0000256" key="2">
    <source>
        <dbReference type="ARBA" id="ARBA00029447"/>
    </source>
</evidence>
<dbReference type="GO" id="GO:0004888">
    <property type="term" value="F:transmembrane signaling receptor activity"/>
    <property type="evidence" value="ECO:0007669"/>
    <property type="project" value="InterPro"/>
</dbReference>
<feature type="domain" description="Methyl-accepting transducer" evidence="4">
    <location>
        <begin position="201"/>
        <end position="420"/>
    </location>
</feature>
<dbReference type="InterPro" id="IPR004090">
    <property type="entry name" value="Chemotax_Me-accpt_rcpt"/>
</dbReference>
<dbReference type="CDD" id="cd01068">
    <property type="entry name" value="globin_sensor"/>
    <property type="match status" value="1"/>
</dbReference>
<dbReference type="Pfam" id="PF11563">
    <property type="entry name" value="Protoglobin"/>
    <property type="match status" value="1"/>
</dbReference>
<dbReference type="InterPro" id="IPR004089">
    <property type="entry name" value="MCPsignal_dom"/>
</dbReference>
<dbReference type="InterPro" id="IPR009050">
    <property type="entry name" value="Globin-like_sf"/>
</dbReference>
<keyword evidence="1 3" id="KW-0807">Transducer</keyword>
<evidence type="ECO:0000313" key="5">
    <source>
        <dbReference type="EMBL" id="TYR75691.1"/>
    </source>
</evidence>
<dbReference type="SUPFAM" id="SSF46458">
    <property type="entry name" value="Globin-like"/>
    <property type="match status" value="1"/>
</dbReference>